<dbReference type="PANTHER" id="PTHR22930">
    <property type="match status" value="1"/>
</dbReference>
<comment type="cofactor">
    <cofactor evidence="1">
        <name>a divalent metal cation</name>
        <dbReference type="ChEBI" id="CHEBI:60240"/>
    </cofactor>
</comment>
<organism evidence="9 10">
    <name type="scientific">Atractosteus spatula</name>
    <name type="common">Alligator gar</name>
    <name type="synonym">Lepisosteus spatula</name>
    <dbReference type="NCBI Taxonomy" id="7917"/>
    <lineage>
        <taxon>Eukaryota</taxon>
        <taxon>Metazoa</taxon>
        <taxon>Chordata</taxon>
        <taxon>Craniata</taxon>
        <taxon>Vertebrata</taxon>
        <taxon>Euteleostomi</taxon>
        <taxon>Actinopterygii</taxon>
        <taxon>Neopterygii</taxon>
        <taxon>Holostei</taxon>
        <taxon>Semionotiformes</taxon>
        <taxon>Lepisosteidae</taxon>
        <taxon>Atractosteus</taxon>
    </lineage>
</organism>
<protein>
    <submittedName>
        <fullName evidence="9">HARB1 nuclease</fullName>
    </submittedName>
</protein>
<dbReference type="InterPro" id="IPR045249">
    <property type="entry name" value="HARBI1-like"/>
</dbReference>
<keyword evidence="7" id="KW-0539">Nucleus</keyword>
<feature type="domain" description="DDE Tnp4" evidence="8">
    <location>
        <begin position="174"/>
        <end position="338"/>
    </location>
</feature>
<dbReference type="GO" id="GO:0046872">
    <property type="term" value="F:metal ion binding"/>
    <property type="evidence" value="ECO:0007669"/>
    <property type="project" value="UniProtKB-KW"/>
</dbReference>
<feature type="non-terminal residue" evidence="9">
    <location>
        <position position="1"/>
    </location>
</feature>
<evidence type="ECO:0000313" key="10">
    <source>
        <dbReference type="Proteomes" id="UP000736164"/>
    </source>
</evidence>
<comment type="caution">
    <text evidence="9">The sequence shown here is derived from an EMBL/GenBank/DDBJ whole genome shotgun (WGS) entry which is preliminary data.</text>
</comment>
<dbReference type="GO" id="GO:0004518">
    <property type="term" value="F:nuclease activity"/>
    <property type="evidence" value="ECO:0007669"/>
    <property type="project" value="UniProtKB-KW"/>
</dbReference>
<dbReference type="AlphaFoldDB" id="A0A8J7P362"/>
<comment type="similarity">
    <text evidence="3">Belongs to the HARBI1 family.</text>
</comment>
<evidence type="ECO:0000256" key="1">
    <source>
        <dbReference type="ARBA" id="ARBA00001968"/>
    </source>
</evidence>
<keyword evidence="10" id="KW-1185">Reference proteome</keyword>
<dbReference type="Pfam" id="PF13359">
    <property type="entry name" value="DDE_Tnp_4"/>
    <property type="match status" value="1"/>
</dbReference>
<proteinExistence type="inferred from homology"/>
<evidence type="ECO:0000256" key="6">
    <source>
        <dbReference type="ARBA" id="ARBA00022801"/>
    </source>
</evidence>
<dbReference type="InterPro" id="IPR027806">
    <property type="entry name" value="HARBI1_dom"/>
</dbReference>
<dbReference type="Proteomes" id="UP000736164">
    <property type="component" value="Unassembled WGS sequence"/>
</dbReference>
<dbReference type="GO" id="GO:0005634">
    <property type="term" value="C:nucleus"/>
    <property type="evidence" value="ECO:0007669"/>
    <property type="project" value="UniProtKB-SubCell"/>
</dbReference>
<keyword evidence="5" id="KW-0479">Metal-binding</keyword>
<feature type="non-terminal residue" evidence="9">
    <location>
        <position position="416"/>
    </location>
</feature>
<name>A0A8J7P362_ATRSP</name>
<evidence type="ECO:0000256" key="7">
    <source>
        <dbReference type="ARBA" id="ARBA00023242"/>
    </source>
</evidence>
<evidence type="ECO:0000256" key="4">
    <source>
        <dbReference type="ARBA" id="ARBA00022722"/>
    </source>
</evidence>
<evidence type="ECO:0000256" key="3">
    <source>
        <dbReference type="ARBA" id="ARBA00006958"/>
    </source>
</evidence>
<dbReference type="GO" id="GO:0016787">
    <property type="term" value="F:hydrolase activity"/>
    <property type="evidence" value="ECO:0007669"/>
    <property type="project" value="UniProtKB-KW"/>
</dbReference>
<evidence type="ECO:0000256" key="5">
    <source>
        <dbReference type="ARBA" id="ARBA00022723"/>
    </source>
</evidence>
<accession>A0A8J7P362</accession>
<evidence type="ECO:0000256" key="2">
    <source>
        <dbReference type="ARBA" id="ARBA00004123"/>
    </source>
</evidence>
<evidence type="ECO:0000313" key="9">
    <source>
        <dbReference type="EMBL" id="MBN3323124.1"/>
    </source>
</evidence>
<comment type="subcellular location">
    <subcellularLocation>
        <location evidence="2">Nucleus</location>
    </subcellularLocation>
</comment>
<gene>
    <name evidence="9" type="primary">Harbi1_3</name>
    <name evidence="9" type="ORF">GTO95_0009545</name>
</gene>
<keyword evidence="6" id="KW-0378">Hydrolase</keyword>
<reference evidence="9" key="1">
    <citation type="journal article" date="2021" name="Cell">
        <title>Tracing the genetic footprints of vertebrate landing in non-teleost ray-finned fishes.</title>
        <authorList>
            <person name="Bi X."/>
            <person name="Wang K."/>
            <person name="Yang L."/>
            <person name="Pan H."/>
            <person name="Jiang H."/>
            <person name="Wei Q."/>
            <person name="Fang M."/>
            <person name="Yu H."/>
            <person name="Zhu C."/>
            <person name="Cai Y."/>
            <person name="He Y."/>
            <person name="Gan X."/>
            <person name="Zeng H."/>
            <person name="Yu D."/>
            <person name="Zhu Y."/>
            <person name="Jiang H."/>
            <person name="Qiu Q."/>
            <person name="Yang H."/>
            <person name="Zhang Y.E."/>
            <person name="Wang W."/>
            <person name="Zhu M."/>
            <person name="He S."/>
            <person name="Zhang G."/>
        </authorList>
    </citation>
    <scope>NUCLEOTIDE SEQUENCE</scope>
    <source>
        <strain evidence="9">Allg_001</strain>
    </source>
</reference>
<sequence length="416" mass="47300">MESKQIVAAVAVACALLCGEKKKKRLRRRTRSRPHLFGCGQYGLTVLQRQLELNDRTGFRELLRMTAEEFDFLLERVSPLISKQDTKLRKAITARERLSVTLRFLATGESFTLLGFKYHIGRSTVSDIVTTTCEALHKVLKEDYLKTPTSEDQWGAIAKDFYEKWHFPNCLGAVDGKRIFIQPPAHSGSTSYNYKGRFSVVLMGIADANYSFTYVSVGCQGRLPDAGIFAHSDLHRAMDEGRLSIPPAEPLPDTNTVLPYVFLGDDAFPLRPDLMKPYSHRQLDHDQRVFNYRLSRARRVVENAFGILANRLRVFRTTICLEPDKVAKIALASVCLHNYLRRCRSEAYMPPALADQEDTEHQVIPGNWRRDGAGAFLNVPAEASGHPPQQAEDQRERLKQYFVSPEGRVPWQERCI</sequence>
<dbReference type="PANTHER" id="PTHR22930:SF258">
    <property type="entry name" value="PROTEIN ALP1-LIKE ISOFORM X1"/>
    <property type="match status" value="1"/>
</dbReference>
<evidence type="ECO:0000259" key="8">
    <source>
        <dbReference type="Pfam" id="PF13359"/>
    </source>
</evidence>
<dbReference type="EMBL" id="JAAWVO010063262">
    <property type="protein sequence ID" value="MBN3323124.1"/>
    <property type="molecule type" value="Genomic_DNA"/>
</dbReference>
<keyword evidence="4" id="KW-0540">Nuclease</keyword>